<name>A0A9X2ZE86_9FLAO</name>
<accession>A0A9X2ZE86</accession>
<sequence>MKILLHPELKNQIAREFNTSNQNVLTSLSYFNNSQKAQAIRTRAKLLLQQEAEKVQIEKFEINKPE</sequence>
<protein>
    <submittedName>
        <fullName evidence="1">Uncharacterized protein</fullName>
    </submittedName>
</protein>
<evidence type="ECO:0000313" key="2">
    <source>
        <dbReference type="Proteomes" id="UP001151079"/>
    </source>
</evidence>
<comment type="caution">
    <text evidence="1">The sequence shown here is derived from an EMBL/GenBank/DDBJ whole genome shotgun (WGS) entry which is preliminary data.</text>
</comment>
<keyword evidence="2" id="KW-1185">Reference proteome</keyword>
<gene>
    <name evidence="1" type="ORF">OIU83_17620</name>
</gene>
<organism evidence="1 2">
    <name type="scientific">Flavobacterium shii</name>
    <dbReference type="NCBI Taxonomy" id="2987687"/>
    <lineage>
        <taxon>Bacteria</taxon>
        <taxon>Pseudomonadati</taxon>
        <taxon>Bacteroidota</taxon>
        <taxon>Flavobacteriia</taxon>
        <taxon>Flavobacteriales</taxon>
        <taxon>Flavobacteriaceae</taxon>
        <taxon>Flavobacterium</taxon>
    </lineage>
</organism>
<dbReference type="AlphaFoldDB" id="A0A9X2ZE86"/>
<evidence type="ECO:0000313" key="1">
    <source>
        <dbReference type="EMBL" id="MCV9929484.1"/>
    </source>
</evidence>
<dbReference type="RefSeq" id="WP_264207570.1">
    <property type="nucleotide sequence ID" value="NZ_JAOZEW010000020.1"/>
</dbReference>
<dbReference type="EMBL" id="JAOZEW010000020">
    <property type="protein sequence ID" value="MCV9929484.1"/>
    <property type="molecule type" value="Genomic_DNA"/>
</dbReference>
<reference evidence="1" key="1">
    <citation type="submission" date="2022-10" db="EMBL/GenBank/DDBJ databases">
        <title>Two novel species of Flavobacterium.</title>
        <authorList>
            <person name="Liu Q."/>
            <person name="Xin Y.-H."/>
        </authorList>
    </citation>
    <scope>NUCLEOTIDE SEQUENCE</scope>
    <source>
        <strain evidence="1">LS1R49</strain>
    </source>
</reference>
<proteinExistence type="predicted"/>
<dbReference type="Proteomes" id="UP001151079">
    <property type="component" value="Unassembled WGS sequence"/>
</dbReference>